<accession>J3N2D3</accession>
<evidence type="ECO:0000256" key="1">
    <source>
        <dbReference type="SAM" id="MobiDB-lite"/>
    </source>
</evidence>
<dbReference type="EnsemblPlants" id="OB10G16810.1">
    <property type="protein sequence ID" value="OB10G16810.1"/>
    <property type="gene ID" value="OB10G16810"/>
</dbReference>
<dbReference type="Proteomes" id="UP000006038">
    <property type="component" value="Chromosome 10"/>
</dbReference>
<feature type="compositionally biased region" description="Polar residues" evidence="1">
    <location>
        <begin position="62"/>
        <end position="72"/>
    </location>
</feature>
<evidence type="ECO:0000313" key="2">
    <source>
        <dbReference type="EnsemblPlants" id="OB10G16810.1"/>
    </source>
</evidence>
<sequence length="72" mass="7076">MQFTVVPLGPTLPSDGGALTSPDPELASHGGGPLAKWEEELEQGVDSSSPPAPAASLACASQGSSDQEGLGS</sequence>
<keyword evidence="3" id="KW-1185">Reference proteome</keyword>
<dbReference type="AlphaFoldDB" id="J3N2D3"/>
<proteinExistence type="predicted"/>
<name>J3N2D3_ORYBR</name>
<dbReference type="Gramene" id="OB10G16810.1">
    <property type="protein sequence ID" value="OB10G16810.1"/>
    <property type="gene ID" value="OB10G16810"/>
</dbReference>
<organism evidence="2">
    <name type="scientific">Oryza brachyantha</name>
    <name type="common">malo sina</name>
    <dbReference type="NCBI Taxonomy" id="4533"/>
    <lineage>
        <taxon>Eukaryota</taxon>
        <taxon>Viridiplantae</taxon>
        <taxon>Streptophyta</taxon>
        <taxon>Embryophyta</taxon>
        <taxon>Tracheophyta</taxon>
        <taxon>Spermatophyta</taxon>
        <taxon>Magnoliopsida</taxon>
        <taxon>Liliopsida</taxon>
        <taxon>Poales</taxon>
        <taxon>Poaceae</taxon>
        <taxon>BOP clade</taxon>
        <taxon>Oryzoideae</taxon>
        <taxon>Oryzeae</taxon>
        <taxon>Oryzinae</taxon>
        <taxon>Oryza</taxon>
    </lineage>
</organism>
<evidence type="ECO:0000313" key="3">
    <source>
        <dbReference type="Proteomes" id="UP000006038"/>
    </source>
</evidence>
<reference evidence="2" key="2">
    <citation type="submission" date="2013-04" db="UniProtKB">
        <authorList>
            <consortium name="EnsemblPlants"/>
        </authorList>
    </citation>
    <scope>IDENTIFICATION</scope>
</reference>
<dbReference type="HOGENOM" id="CLU_2726198_0_0_1"/>
<reference evidence="2" key="1">
    <citation type="journal article" date="2013" name="Nat. Commun.">
        <title>Whole-genome sequencing of Oryza brachyantha reveals mechanisms underlying Oryza genome evolution.</title>
        <authorList>
            <person name="Chen J."/>
            <person name="Huang Q."/>
            <person name="Gao D."/>
            <person name="Wang J."/>
            <person name="Lang Y."/>
            <person name="Liu T."/>
            <person name="Li B."/>
            <person name="Bai Z."/>
            <person name="Luis Goicoechea J."/>
            <person name="Liang C."/>
            <person name="Chen C."/>
            <person name="Zhang W."/>
            <person name="Sun S."/>
            <person name="Liao Y."/>
            <person name="Zhang X."/>
            <person name="Yang L."/>
            <person name="Song C."/>
            <person name="Wang M."/>
            <person name="Shi J."/>
            <person name="Liu G."/>
            <person name="Liu J."/>
            <person name="Zhou H."/>
            <person name="Zhou W."/>
            <person name="Yu Q."/>
            <person name="An N."/>
            <person name="Chen Y."/>
            <person name="Cai Q."/>
            <person name="Wang B."/>
            <person name="Liu B."/>
            <person name="Min J."/>
            <person name="Huang Y."/>
            <person name="Wu H."/>
            <person name="Li Z."/>
            <person name="Zhang Y."/>
            <person name="Yin Y."/>
            <person name="Song W."/>
            <person name="Jiang J."/>
            <person name="Jackson S.A."/>
            <person name="Wing R.A."/>
            <person name="Wang J."/>
            <person name="Chen M."/>
        </authorList>
    </citation>
    <scope>NUCLEOTIDE SEQUENCE [LARGE SCALE GENOMIC DNA]</scope>
    <source>
        <strain evidence="2">cv. IRGC 101232</strain>
    </source>
</reference>
<protein>
    <submittedName>
        <fullName evidence="2">Uncharacterized protein</fullName>
    </submittedName>
</protein>
<feature type="region of interest" description="Disordered" evidence="1">
    <location>
        <begin position="1"/>
        <end position="72"/>
    </location>
</feature>